<reference evidence="4" key="1">
    <citation type="submission" date="2011-07" db="EMBL/GenBank/DDBJ databases">
        <authorList>
            <consortium name="Caenorhabditis brenneri Sequencing and Analysis Consortium"/>
            <person name="Wilson R.K."/>
        </authorList>
    </citation>
    <scope>NUCLEOTIDE SEQUENCE [LARGE SCALE GENOMIC DNA]</scope>
    <source>
        <strain evidence="4">PB2801</strain>
    </source>
</reference>
<evidence type="ECO:0000313" key="3">
    <source>
        <dbReference type="EMBL" id="EGT44741.1"/>
    </source>
</evidence>
<gene>
    <name evidence="3" type="ORF">CAEBREN_04013</name>
</gene>
<protein>
    <submittedName>
        <fullName evidence="3">Uncharacterized protein</fullName>
    </submittedName>
</protein>
<organism evidence="4">
    <name type="scientific">Caenorhabditis brenneri</name>
    <name type="common">Nematode worm</name>
    <dbReference type="NCBI Taxonomy" id="135651"/>
    <lineage>
        <taxon>Eukaryota</taxon>
        <taxon>Metazoa</taxon>
        <taxon>Ecdysozoa</taxon>
        <taxon>Nematoda</taxon>
        <taxon>Chromadorea</taxon>
        <taxon>Rhabditida</taxon>
        <taxon>Rhabditina</taxon>
        <taxon>Rhabditomorpha</taxon>
        <taxon>Rhabditoidea</taxon>
        <taxon>Rhabditidae</taxon>
        <taxon>Peloderinae</taxon>
        <taxon>Caenorhabditis</taxon>
    </lineage>
</organism>
<dbReference type="EMBL" id="GL380063">
    <property type="protein sequence ID" value="EGT44741.1"/>
    <property type="molecule type" value="Genomic_DNA"/>
</dbReference>
<dbReference type="AlphaFoldDB" id="G0P4F9"/>
<keyword evidence="4" id="KW-1185">Reference proteome</keyword>
<proteinExistence type="predicted"/>
<feature type="region of interest" description="Disordered" evidence="2">
    <location>
        <begin position="289"/>
        <end position="308"/>
    </location>
</feature>
<keyword evidence="1" id="KW-0175">Coiled coil</keyword>
<dbReference type="InParanoid" id="G0P4F9"/>
<dbReference type="HOGENOM" id="CLU_903789_0_0_1"/>
<evidence type="ECO:0000256" key="1">
    <source>
        <dbReference type="SAM" id="Coils"/>
    </source>
</evidence>
<name>G0P4F9_CAEBE</name>
<sequence>MPDNLLPPDPAPNPALVDSQAQFLQQLLLNSLSSIPMQYGQFSKQNNLDSAWMMSISSILSMLPSLGSPIPTLPVNKLPDSKVPTPQKQLAMKDQTIAQQVDLINIQQEEIKFLKARQQRLKSKQPSPTEEDFWKQQVHFMNREAYHNRIREGWRGERDRLVNKVSLLDEEVSKLKLENETLKVKENPHHQKTIEESLQRQVIRLKETVEILKKQVKTPFRRNPLLCNTLSFLSNPGKVDQIIQQALARRATLTPHELFVEKVKLEQFVKNIGKYYEAVSQPPVITIDDDVEEVEGDGPTPRKRRCEN</sequence>
<accession>G0P4F9</accession>
<evidence type="ECO:0000313" key="4">
    <source>
        <dbReference type="Proteomes" id="UP000008068"/>
    </source>
</evidence>
<dbReference type="Proteomes" id="UP000008068">
    <property type="component" value="Unassembled WGS sequence"/>
</dbReference>
<feature type="coiled-coil region" evidence="1">
    <location>
        <begin position="158"/>
        <end position="215"/>
    </location>
</feature>
<evidence type="ECO:0000256" key="2">
    <source>
        <dbReference type="SAM" id="MobiDB-lite"/>
    </source>
</evidence>